<dbReference type="EMBL" id="CAJEWN010000023">
    <property type="protein sequence ID" value="CAD2139520.1"/>
    <property type="molecule type" value="Genomic_DNA"/>
</dbReference>
<evidence type="ECO:0000313" key="2">
    <source>
        <dbReference type="Proteomes" id="UP000580250"/>
    </source>
</evidence>
<proteinExistence type="predicted"/>
<accession>A0A6V7U050</accession>
<reference evidence="1 2" key="1">
    <citation type="submission" date="2020-08" db="EMBL/GenBank/DDBJ databases">
        <authorList>
            <person name="Koutsovoulos G."/>
            <person name="Danchin GJ E."/>
        </authorList>
    </citation>
    <scope>NUCLEOTIDE SEQUENCE [LARGE SCALE GENOMIC DNA]</scope>
</reference>
<organism evidence="1 2">
    <name type="scientific">Meloidogyne enterolobii</name>
    <name type="common">Root-knot nematode worm</name>
    <name type="synonym">Meloidogyne mayaguensis</name>
    <dbReference type="NCBI Taxonomy" id="390850"/>
    <lineage>
        <taxon>Eukaryota</taxon>
        <taxon>Metazoa</taxon>
        <taxon>Ecdysozoa</taxon>
        <taxon>Nematoda</taxon>
        <taxon>Chromadorea</taxon>
        <taxon>Rhabditida</taxon>
        <taxon>Tylenchina</taxon>
        <taxon>Tylenchomorpha</taxon>
        <taxon>Tylenchoidea</taxon>
        <taxon>Meloidogynidae</taxon>
        <taxon>Meloidogyninae</taxon>
        <taxon>Meloidogyne</taxon>
    </lineage>
</organism>
<gene>
    <name evidence="1" type="ORF">MENT_LOCUS6191</name>
</gene>
<dbReference type="AlphaFoldDB" id="A0A6V7U050"/>
<evidence type="ECO:0000313" key="1">
    <source>
        <dbReference type="EMBL" id="CAD2139520.1"/>
    </source>
</evidence>
<dbReference type="Proteomes" id="UP000580250">
    <property type="component" value="Unassembled WGS sequence"/>
</dbReference>
<sequence length="418" mass="48041">MEQIPRLSDDVLYIISEKLLFKKFCRQVDLRNTNGYTLFMYHSARNMRAFLSHFSKMKRLYISNYGNNDSENNIFISFGRDDKPSNFYVISKNFFSDLLEAGLLNISSIHINEILGNLPKIDFSATNKNIYKYLVNLEEGLSDSPISSSLNISKIIINEPAETIKKHLITLLSMNIENLEILCSDNGNMFECDAKTFELVLLERPSVPMERSKKITNKCNIEINSNSSTNFLNNLMNYIQFLLLCCPNLESIEFVFTCDSDLKTDFFSDSGSNKSISSDDSFSFNSISLKKFLLNLESVIISFIEHLKNLNTGGKNLKIEVEFASIFDDDTFDEIDTDNKLFNLGKPFEIKKDNDDLLEDDEEYSAYYARNIEIVDSVGRQHECLVKIFKEQDDYLDYDDSIYYSGDSDDNRSISGFS</sequence>
<name>A0A6V7U050_MELEN</name>
<comment type="caution">
    <text evidence="1">The sequence shown here is derived from an EMBL/GenBank/DDBJ whole genome shotgun (WGS) entry which is preliminary data.</text>
</comment>
<protein>
    <submittedName>
        <fullName evidence="1">Uncharacterized protein</fullName>
    </submittedName>
</protein>